<dbReference type="Proteomes" id="UP000887564">
    <property type="component" value="Unplaced"/>
</dbReference>
<feature type="transmembrane region" description="Helical" evidence="1">
    <location>
        <begin position="20"/>
        <end position="39"/>
    </location>
</feature>
<evidence type="ECO:0000313" key="2">
    <source>
        <dbReference type="Proteomes" id="UP000887564"/>
    </source>
</evidence>
<evidence type="ECO:0000313" key="3">
    <source>
        <dbReference type="WBParaSite" id="PEQ_0000645101-mRNA-1"/>
    </source>
</evidence>
<proteinExistence type="predicted"/>
<name>A0A914RJI1_PAREQ</name>
<keyword evidence="1" id="KW-1133">Transmembrane helix</keyword>
<sequence length="49" mass="5624">MQDISFIVDESFTGYRTEGFLVTHIHVFTASLFNKIVILDSSMELKKSQ</sequence>
<dbReference type="WBParaSite" id="PEQ_0000645101-mRNA-1">
    <property type="protein sequence ID" value="PEQ_0000645101-mRNA-1"/>
    <property type="gene ID" value="PEQ_0000645101"/>
</dbReference>
<keyword evidence="1" id="KW-0812">Transmembrane</keyword>
<reference evidence="3" key="1">
    <citation type="submission" date="2022-11" db="UniProtKB">
        <authorList>
            <consortium name="WormBaseParasite"/>
        </authorList>
    </citation>
    <scope>IDENTIFICATION</scope>
</reference>
<protein>
    <submittedName>
        <fullName evidence="3">Uncharacterized protein</fullName>
    </submittedName>
</protein>
<dbReference type="AlphaFoldDB" id="A0A914RJI1"/>
<keyword evidence="1" id="KW-0472">Membrane</keyword>
<organism evidence="2 3">
    <name type="scientific">Parascaris equorum</name>
    <name type="common">Equine roundworm</name>
    <dbReference type="NCBI Taxonomy" id="6256"/>
    <lineage>
        <taxon>Eukaryota</taxon>
        <taxon>Metazoa</taxon>
        <taxon>Ecdysozoa</taxon>
        <taxon>Nematoda</taxon>
        <taxon>Chromadorea</taxon>
        <taxon>Rhabditida</taxon>
        <taxon>Spirurina</taxon>
        <taxon>Ascaridomorpha</taxon>
        <taxon>Ascaridoidea</taxon>
        <taxon>Ascarididae</taxon>
        <taxon>Parascaris</taxon>
    </lineage>
</organism>
<evidence type="ECO:0000256" key="1">
    <source>
        <dbReference type="SAM" id="Phobius"/>
    </source>
</evidence>
<keyword evidence="2" id="KW-1185">Reference proteome</keyword>
<accession>A0A914RJI1</accession>